<name>A0A6I6JMR2_9BACT</name>
<reference evidence="2 3" key="1">
    <citation type="submission" date="2019-11" db="EMBL/GenBank/DDBJ databases">
        <authorList>
            <person name="Zheng R.K."/>
            <person name="Sun C.M."/>
        </authorList>
    </citation>
    <scope>NUCLEOTIDE SEQUENCE [LARGE SCALE GENOMIC DNA]</scope>
    <source>
        <strain evidence="2 3">SRB007</strain>
    </source>
</reference>
<dbReference type="EMBL" id="CP046400">
    <property type="protein sequence ID" value="QGY41403.1"/>
    <property type="molecule type" value="Genomic_DNA"/>
</dbReference>
<sequence length="964" mass="109878">MRNITLIPWQNDFIPALGRLLVARDDFSRCTVLFTHDRPRRYLKAFFKECHDLPRPVFLPRMTSVTEFTAGLRRELASVPVKAVHRLDLVELLRTIVSDLHASGRGLLARLPELDREAFLPWGMQLAGLLDDLLRQDIEPEDLTYMEGEVSLYASGLLEQLGAIHREYVNRLSERNWTTPGLDCAFVTRNIIAVTEQLRERPVIAAGFYALSGTEDILFRRLWEDGILHPVIHSDPALALGETPHWAAAEHTAWLGRWKTRAEIPEGDEAQIGEPVIHFREGFDRHSQLAALTEDMAAAPDRDGNAVILPDEGALLPVLHNLPDKEPNISMGYPLDRTSLARLVETLLTLQENRLEDGRYYWRDVISLIRHPYLRLLGPEHRPLRRIFHVWEAEIRTGERYIDPLAWHPPYGDEILDGVDRAEAEPLRRSVLDYCLDGFTNVRCLEDLGRALNSLAAMLHEHGEGLWHTYLVDAECLFRLTTSVVPQLRNVEARHEEFSRSTLFALLRGILSGERVSFEPDPLGGLQVLGVLETRQLHFRRLFILDAVEERLPGTNPYDPLLPDALRKLLGLPDARERDNVSGYNFYRLLMGAKEAFIYYQSGVQPGLLDAKSVRSRFVEQLLWEREKREGRILAHDRDVIRTVTFPTGSLQRAPRPVPATEAVRSRLMEILVKRGLSPSGLDRYMQCPKQFFYSYLCDVRPVDQVNEEGDRSEFGSLVHEVLREYLTPHIGRKTRLGELDPEPLAALFAEKFAGSELARTLSFDTRMALVHTGRHRLERFLASQETATLLGLEQRLETTVEITAPCPPIVLKGFLDRVEEREQGVYILDYKTGGGVTPKKAVWEDMDLWDRIHGFVRAEDDPGLTEDVARVVQSIQLPAYMHLYHASEGTVPHNAGLIKLAEDGKTELLFPDKWTEEEREDVVGNMTPLLIRTLINHMLTTTVFAPQPGRRCKWCDFKAPCGQ</sequence>
<dbReference type="SUPFAM" id="SSF52540">
    <property type="entry name" value="P-loop containing nucleoside triphosphate hydrolases"/>
    <property type="match status" value="1"/>
</dbReference>
<dbReference type="Pfam" id="PF12705">
    <property type="entry name" value="PDDEXK_1"/>
    <property type="match status" value="1"/>
</dbReference>
<evidence type="ECO:0000259" key="1">
    <source>
        <dbReference type="Pfam" id="PF12705"/>
    </source>
</evidence>
<accession>A0A6I6JMR2</accession>
<dbReference type="InterPro" id="IPR011604">
    <property type="entry name" value="PDDEXK-like_dom_sf"/>
</dbReference>
<dbReference type="KEGG" id="psel:GM415_15180"/>
<dbReference type="RefSeq" id="WP_158949648.1">
    <property type="nucleotide sequence ID" value="NZ_CP046400.1"/>
</dbReference>
<gene>
    <name evidence="2" type="ORF">GM415_15180</name>
</gene>
<evidence type="ECO:0000313" key="2">
    <source>
        <dbReference type="EMBL" id="QGY41403.1"/>
    </source>
</evidence>
<protein>
    <submittedName>
        <fullName evidence="2">PD-(D/E)XK nuclease family protein</fullName>
    </submittedName>
</protein>
<dbReference type="InterPro" id="IPR038726">
    <property type="entry name" value="PDDEXK_AddAB-type"/>
</dbReference>
<feature type="domain" description="PD-(D/E)XK endonuclease-like" evidence="1">
    <location>
        <begin position="677"/>
        <end position="962"/>
    </location>
</feature>
<keyword evidence="3" id="KW-1185">Reference proteome</keyword>
<dbReference type="Gene3D" id="3.90.320.10">
    <property type="match status" value="1"/>
</dbReference>
<dbReference type="Proteomes" id="UP000428328">
    <property type="component" value="Chromosome"/>
</dbReference>
<proteinExistence type="predicted"/>
<evidence type="ECO:0000313" key="3">
    <source>
        <dbReference type="Proteomes" id="UP000428328"/>
    </source>
</evidence>
<dbReference type="InterPro" id="IPR027417">
    <property type="entry name" value="P-loop_NTPase"/>
</dbReference>
<dbReference type="AlphaFoldDB" id="A0A6I6JMR2"/>
<organism evidence="2 3">
    <name type="scientific">Pseudodesulfovibrio cashew</name>
    <dbReference type="NCBI Taxonomy" id="2678688"/>
    <lineage>
        <taxon>Bacteria</taxon>
        <taxon>Pseudomonadati</taxon>
        <taxon>Thermodesulfobacteriota</taxon>
        <taxon>Desulfovibrionia</taxon>
        <taxon>Desulfovibrionales</taxon>
        <taxon>Desulfovibrionaceae</taxon>
    </lineage>
</organism>